<dbReference type="Proteomes" id="UP000184465">
    <property type="component" value="Unassembled WGS sequence"/>
</dbReference>
<dbReference type="OrthoDB" id="1954668at2"/>
<accession>A0A1M6RFY8</accession>
<evidence type="ECO:0000313" key="1">
    <source>
        <dbReference type="EMBL" id="SHK31313.1"/>
    </source>
</evidence>
<protein>
    <submittedName>
        <fullName evidence="1">Uncharacterized protein</fullName>
    </submittedName>
</protein>
<dbReference type="AlphaFoldDB" id="A0A1M6RFY8"/>
<dbReference type="STRING" id="1121301.SAMN02745912_02945"/>
<sequence>MRKPRIIVFLSLIMIFCLNISNVFAYEFYGKPIYRDGVAVIEWHAGLSASTDGTTILHADNYEDATRVTDYDGFMKSSSNDFKGVYHKKEMDIYDYQEVVETANRLVELKIPYDFYNPVGHNETSGYISPTEITGIRCDGFVEYSFEWNNFKVMKWGINGSIWDISEVEDNKAHTWYNMSPKSQAAFLDYYASNLN</sequence>
<keyword evidence="2" id="KW-1185">Reference proteome</keyword>
<gene>
    <name evidence="1" type="ORF">SAMN02745912_02945</name>
</gene>
<reference evidence="1 2" key="1">
    <citation type="submission" date="2016-11" db="EMBL/GenBank/DDBJ databases">
        <authorList>
            <person name="Jaros S."/>
            <person name="Januszkiewicz K."/>
            <person name="Wedrychowicz H."/>
        </authorList>
    </citation>
    <scope>NUCLEOTIDE SEQUENCE [LARGE SCALE GENOMIC DNA]</scope>
    <source>
        <strain evidence="1 2">DSM 15212</strain>
    </source>
</reference>
<dbReference type="EMBL" id="FRAG01000046">
    <property type="protein sequence ID" value="SHK31313.1"/>
    <property type="molecule type" value="Genomic_DNA"/>
</dbReference>
<evidence type="ECO:0000313" key="2">
    <source>
        <dbReference type="Proteomes" id="UP000184465"/>
    </source>
</evidence>
<organism evidence="1 2">
    <name type="scientific">Paramaledivibacter caminithermalis (strain DSM 15212 / CIP 107654 / DViRD3)</name>
    <name type="common">Clostridium caminithermale</name>
    <dbReference type="NCBI Taxonomy" id="1121301"/>
    <lineage>
        <taxon>Bacteria</taxon>
        <taxon>Bacillati</taxon>
        <taxon>Bacillota</taxon>
        <taxon>Clostridia</taxon>
        <taxon>Peptostreptococcales</taxon>
        <taxon>Caminicellaceae</taxon>
        <taxon>Paramaledivibacter</taxon>
    </lineage>
</organism>
<name>A0A1M6RFY8_PARC5</name>
<dbReference type="RefSeq" id="WP_073151702.1">
    <property type="nucleotide sequence ID" value="NZ_FRAG01000046.1"/>
</dbReference>
<proteinExistence type="predicted"/>